<feature type="compositionally biased region" description="Basic and acidic residues" evidence="1">
    <location>
        <begin position="56"/>
        <end position="68"/>
    </location>
</feature>
<evidence type="ECO:0000313" key="3">
    <source>
        <dbReference type="Proteomes" id="UP000064967"/>
    </source>
</evidence>
<gene>
    <name evidence="2" type="ORF">AKJ09_08396</name>
</gene>
<dbReference type="AlphaFoldDB" id="A0A0K1Q7M0"/>
<dbReference type="EMBL" id="CP012333">
    <property type="protein sequence ID" value="AKV01733.1"/>
    <property type="molecule type" value="Genomic_DNA"/>
</dbReference>
<feature type="region of interest" description="Disordered" evidence="1">
    <location>
        <begin position="22"/>
        <end position="68"/>
    </location>
</feature>
<feature type="compositionally biased region" description="Low complexity" evidence="1">
    <location>
        <begin position="25"/>
        <end position="35"/>
    </location>
</feature>
<evidence type="ECO:0000313" key="2">
    <source>
        <dbReference type="EMBL" id="AKV01733.1"/>
    </source>
</evidence>
<name>A0A0K1Q7M0_9BACT</name>
<proteinExistence type="predicted"/>
<keyword evidence="3" id="KW-1185">Reference proteome</keyword>
<dbReference type="KEGG" id="llu:AKJ09_08396"/>
<protein>
    <submittedName>
        <fullName evidence="2">Uncharacterized protein</fullName>
    </submittedName>
</protein>
<dbReference type="Proteomes" id="UP000064967">
    <property type="component" value="Chromosome"/>
</dbReference>
<sequence length="68" mass="7952">MPLRLRELLLRRELRLPLEADLRIRPSPGRSAGRAGRARRRDGTPARGLRARWRSCVREDAERQNPLK</sequence>
<organism evidence="2 3">
    <name type="scientific">Labilithrix luteola</name>
    <dbReference type="NCBI Taxonomy" id="1391654"/>
    <lineage>
        <taxon>Bacteria</taxon>
        <taxon>Pseudomonadati</taxon>
        <taxon>Myxococcota</taxon>
        <taxon>Polyangia</taxon>
        <taxon>Polyangiales</taxon>
        <taxon>Labilitrichaceae</taxon>
        <taxon>Labilithrix</taxon>
    </lineage>
</organism>
<reference evidence="2 3" key="1">
    <citation type="submission" date="2015-08" db="EMBL/GenBank/DDBJ databases">
        <authorList>
            <person name="Babu N.S."/>
            <person name="Beckwith C.J."/>
            <person name="Beseler K.G."/>
            <person name="Brison A."/>
            <person name="Carone J.V."/>
            <person name="Caskin T.P."/>
            <person name="Diamond M."/>
            <person name="Durham M.E."/>
            <person name="Foxe J.M."/>
            <person name="Go M."/>
            <person name="Henderson B.A."/>
            <person name="Jones I.B."/>
            <person name="McGettigan J.A."/>
            <person name="Micheletti S.J."/>
            <person name="Nasrallah M.E."/>
            <person name="Ortiz D."/>
            <person name="Piller C.R."/>
            <person name="Privatt S.R."/>
            <person name="Schneider S.L."/>
            <person name="Sharp S."/>
            <person name="Smith T.C."/>
            <person name="Stanton J.D."/>
            <person name="Ullery H.E."/>
            <person name="Wilson R.J."/>
            <person name="Serrano M.G."/>
            <person name="Buck G."/>
            <person name="Lee V."/>
            <person name="Wang Y."/>
            <person name="Carvalho R."/>
            <person name="Voegtly L."/>
            <person name="Shi R."/>
            <person name="Duckworth R."/>
            <person name="Johnson A."/>
            <person name="Loviza R."/>
            <person name="Walstead R."/>
            <person name="Shah Z."/>
            <person name="Kiflezghi M."/>
            <person name="Wade K."/>
            <person name="Ball S.L."/>
            <person name="Bradley K.W."/>
            <person name="Asai D.J."/>
            <person name="Bowman C.A."/>
            <person name="Russell D.A."/>
            <person name="Pope W.H."/>
            <person name="Jacobs-Sera D."/>
            <person name="Hendrix R.W."/>
            <person name="Hatfull G.F."/>
        </authorList>
    </citation>
    <scope>NUCLEOTIDE SEQUENCE [LARGE SCALE GENOMIC DNA]</scope>
    <source>
        <strain evidence="2 3">DSM 27648</strain>
    </source>
</reference>
<evidence type="ECO:0000256" key="1">
    <source>
        <dbReference type="SAM" id="MobiDB-lite"/>
    </source>
</evidence>
<accession>A0A0K1Q7M0</accession>